<dbReference type="PANTHER" id="PTHR37957">
    <property type="entry name" value="BLR7070 PROTEIN"/>
    <property type="match status" value="1"/>
</dbReference>
<evidence type="ECO:0000256" key="2">
    <source>
        <dbReference type="SAM" id="SignalP"/>
    </source>
</evidence>
<reference evidence="4 5" key="1">
    <citation type="submission" date="2018-11" db="EMBL/GenBank/DDBJ databases">
        <title>Whole genome sequence of Streptomyces paromomycinus NBRC 15454(T).</title>
        <authorList>
            <person name="Komaki H."/>
            <person name="Tamura T."/>
        </authorList>
    </citation>
    <scope>NUCLEOTIDE SEQUENCE [LARGE SCALE GENOMIC DNA]</scope>
    <source>
        <strain evidence="4 5">NBRC 15454</strain>
    </source>
</reference>
<proteinExistence type="predicted"/>
<feature type="domain" description="Phytase-like" evidence="3">
    <location>
        <begin position="128"/>
        <end position="404"/>
    </location>
</feature>
<feature type="signal peptide" evidence="2">
    <location>
        <begin position="1"/>
        <end position="24"/>
    </location>
</feature>
<sequence>MRVRSAVVRVTAAVLAAGCLTACAEGAPAAGPDGAAKTAADSAASATAGRTASSATGPGTSAASARTDKGGGLPSAAGGQASDPSGPSNPSGRNDRSSVAGGHPCSPSVSIDRYSDALDKTTFQGTFVGNLSAVTRDTDGSLAALSDRSVLIGLDGRSHRPVRATRITDEKGAVLDAEGLAVEPGGRYLVSSETEPSVRRYDRSGALLGRLPVPKALQVEPAGRAQSNQTFEGLTLAPGGRTLTAAMEGQLTGDGKDGAGHPLLRFQTWQRQGGGAGLAPYRLSRQYAYPVDAGLGISEIAALPDGRLLVLERGFTAGVGNTVRLYLADPRRASDISGVGGLPGGKAVRPARKKLLADLGACPSLGAPAHQPQTNPLLDNVEGMAIAGRAPGGRLRVLLVSDDNESPKQITRLYSLTVRPGGR</sequence>
<organism evidence="4 5">
    <name type="scientific">Streptomyces paromomycinus</name>
    <name type="common">Streptomyces rimosus subsp. paromomycinus</name>
    <dbReference type="NCBI Taxonomy" id="92743"/>
    <lineage>
        <taxon>Bacteria</taxon>
        <taxon>Bacillati</taxon>
        <taxon>Actinomycetota</taxon>
        <taxon>Actinomycetes</taxon>
        <taxon>Kitasatosporales</taxon>
        <taxon>Streptomycetaceae</taxon>
        <taxon>Streptomyces</taxon>
    </lineage>
</organism>
<accession>A0A401W8K6</accession>
<keyword evidence="2" id="KW-0732">Signal</keyword>
<evidence type="ECO:0000313" key="5">
    <source>
        <dbReference type="Proteomes" id="UP000286746"/>
    </source>
</evidence>
<gene>
    <name evidence="4" type="ORF">GKJPGBOP_05385</name>
</gene>
<dbReference type="AlphaFoldDB" id="A0A401W8K6"/>
<dbReference type="Pfam" id="PF13449">
    <property type="entry name" value="Phytase-like"/>
    <property type="match status" value="1"/>
</dbReference>
<comment type="caution">
    <text evidence="4">The sequence shown here is derived from an EMBL/GenBank/DDBJ whole genome shotgun (WGS) entry which is preliminary data.</text>
</comment>
<protein>
    <submittedName>
        <fullName evidence="4">Lipoprotein</fullName>
    </submittedName>
</protein>
<dbReference type="Proteomes" id="UP000286746">
    <property type="component" value="Unassembled WGS sequence"/>
</dbReference>
<feature type="compositionally biased region" description="Polar residues" evidence="1">
    <location>
        <begin position="82"/>
        <end position="92"/>
    </location>
</feature>
<keyword evidence="5" id="KW-1185">Reference proteome</keyword>
<dbReference type="InterPro" id="IPR011044">
    <property type="entry name" value="Quino_amine_DH_bsu"/>
</dbReference>
<feature type="chain" id="PRO_5038444545" evidence="2">
    <location>
        <begin position="25"/>
        <end position="423"/>
    </location>
</feature>
<dbReference type="SUPFAM" id="SSF50969">
    <property type="entry name" value="YVTN repeat-like/Quinoprotein amine dehydrogenase"/>
    <property type="match status" value="1"/>
</dbReference>
<dbReference type="RefSeq" id="WP_125056167.1">
    <property type="nucleotide sequence ID" value="NZ_BHZD01000001.1"/>
</dbReference>
<dbReference type="PANTHER" id="PTHR37957:SF1">
    <property type="entry name" value="PHYTASE-LIKE DOMAIN-CONTAINING PROTEIN"/>
    <property type="match status" value="1"/>
</dbReference>
<evidence type="ECO:0000256" key="1">
    <source>
        <dbReference type="SAM" id="MobiDB-lite"/>
    </source>
</evidence>
<dbReference type="InterPro" id="IPR027372">
    <property type="entry name" value="Phytase-like_dom"/>
</dbReference>
<feature type="compositionally biased region" description="Low complexity" evidence="1">
    <location>
        <begin position="48"/>
        <end position="65"/>
    </location>
</feature>
<dbReference type="EMBL" id="BHZD01000001">
    <property type="protein sequence ID" value="GCD45648.1"/>
    <property type="molecule type" value="Genomic_DNA"/>
</dbReference>
<evidence type="ECO:0000259" key="3">
    <source>
        <dbReference type="Pfam" id="PF13449"/>
    </source>
</evidence>
<feature type="region of interest" description="Disordered" evidence="1">
    <location>
        <begin position="48"/>
        <end position="107"/>
    </location>
</feature>
<keyword evidence="4" id="KW-0449">Lipoprotein</keyword>
<name>A0A401W8K6_STREY</name>
<evidence type="ECO:0000313" key="4">
    <source>
        <dbReference type="EMBL" id="GCD45648.1"/>
    </source>
</evidence>